<reference evidence="7" key="2">
    <citation type="submission" date="2023-01" db="EMBL/GenBank/DDBJ databases">
        <authorList>
            <person name="Petersen C."/>
        </authorList>
    </citation>
    <scope>NUCLEOTIDE SEQUENCE</scope>
    <source>
        <strain evidence="7">IBT 12815</strain>
    </source>
</reference>
<keyword evidence="3 6" id="KW-0812">Transmembrane</keyword>
<keyword evidence="2" id="KW-0813">Transport</keyword>
<evidence type="ECO:0000313" key="8">
    <source>
        <dbReference type="Proteomes" id="UP001213799"/>
    </source>
</evidence>
<reference evidence="7" key="1">
    <citation type="journal article" date="2023" name="IMA Fungus">
        <title>Comparative genomic study of the Penicillium genus elucidates a diverse pangenome and 15 lateral gene transfer events.</title>
        <authorList>
            <person name="Petersen C."/>
            <person name="Sorensen T."/>
            <person name="Nielsen M.R."/>
            <person name="Sondergaard T.E."/>
            <person name="Sorensen J.L."/>
            <person name="Fitzpatrick D.A."/>
            <person name="Frisvad J.C."/>
            <person name="Nielsen K.L."/>
        </authorList>
    </citation>
    <scope>NUCLEOTIDE SEQUENCE</scope>
    <source>
        <strain evidence="7">IBT 12815</strain>
    </source>
</reference>
<evidence type="ECO:0000256" key="5">
    <source>
        <dbReference type="ARBA" id="ARBA00023136"/>
    </source>
</evidence>
<evidence type="ECO:0000313" key="7">
    <source>
        <dbReference type="EMBL" id="KAJ5593393.1"/>
    </source>
</evidence>
<dbReference type="PANTHER" id="PTHR23511:SF5">
    <property type="entry name" value="MAJOR FACILITATOR-TYPE TRANSPORTER HXNZ-RELATED"/>
    <property type="match status" value="1"/>
</dbReference>
<dbReference type="RefSeq" id="XP_056750019.1">
    <property type="nucleotide sequence ID" value="XM_056901351.1"/>
</dbReference>
<dbReference type="GO" id="GO:0016020">
    <property type="term" value="C:membrane"/>
    <property type="evidence" value="ECO:0007669"/>
    <property type="project" value="UniProtKB-SubCell"/>
</dbReference>
<evidence type="ECO:0000256" key="2">
    <source>
        <dbReference type="ARBA" id="ARBA00022448"/>
    </source>
</evidence>
<keyword evidence="8" id="KW-1185">Reference proteome</keyword>
<keyword evidence="5 6" id="KW-0472">Membrane</keyword>
<sequence length="158" mass="17720">MGWRYIDIVLGGICLIMFIVHCLILGIHESPKWLVSKGRIDDAVKALNSISSKNKSECTADLQQSINIPQEQAANPTWLEDVISIRELFCGQKNIKLTNGAHDVTLGVCWNLGNLACRLSIPRIICWLILSNSYPLYDVFLPYYLEVHAANLGDSINY</sequence>
<dbReference type="InterPro" id="IPR036259">
    <property type="entry name" value="MFS_trans_sf"/>
</dbReference>
<evidence type="ECO:0008006" key="9">
    <source>
        <dbReference type="Google" id="ProtNLM"/>
    </source>
</evidence>
<comment type="caution">
    <text evidence="7">The sequence shown here is derived from an EMBL/GenBank/DDBJ whole genome shotgun (WGS) entry which is preliminary data.</text>
</comment>
<evidence type="ECO:0000256" key="3">
    <source>
        <dbReference type="ARBA" id="ARBA00022692"/>
    </source>
</evidence>
<evidence type="ECO:0000256" key="6">
    <source>
        <dbReference type="SAM" id="Phobius"/>
    </source>
</evidence>
<evidence type="ECO:0000256" key="4">
    <source>
        <dbReference type="ARBA" id="ARBA00022989"/>
    </source>
</evidence>
<keyword evidence="4 6" id="KW-1133">Transmembrane helix</keyword>
<dbReference type="GeneID" id="81591593"/>
<comment type="subcellular location">
    <subcellularLocation>
        <location evidence="1">Membrane</location>
        <topology evidence="1">Multi-pass membrane protein</topology>
    </subcellularLocation>
</comment>
<proteinExistence type="predicted"/>
<dbReference type="AlphaFoldDB" id="A0AAD6DUN4"/>
<feature type="transmembrane region" description="Helical" evidence="6">
    <location>
        <begin position="6"/>
        <end position="27"/>
    </location>
</feature>
<name>A0AAD6DUN4_9EURO</name>
<protein>
    <recommendedName>
        <fullName evidence="9">Major facilitator superfamily (MFS) profile domain-containing protein</fullName>
    </recommendedName>
</protein>
<dbReference type="EMBL" id="JAQJAE010000005">
    <property type="protein sequence ID" value="KAJ5593393.1"/>
    <property type="molecule type" value="Genomic_DNA"/>
</dbReference>
<organism evidence="7 8">
    <name type="scientific">Penicillium hordei</name>
    <dbReference type="NCBI Taxonomy" id="40994"/>
    <lineage>
        <taxon>Eukaryota</taxon>
        <taxon>Fungi</taxon>
        <taxon>Dikarya</taxon>
        <taxon>Ascomycota</taxon>
        <taxon>Pezizomycotina</taxon>
        <taxon>Eurotiomycetes</taxon>
        <taxon>Eurotiomycetidae</taxon>
        <taxon>Eurotiales</taxon>
        <taxon>Aspergillaceae</taxon>
        <taxon>Penicillium</taxon>
    </lineage>
</organism>
<dbReference type="Proteomes" id="UP001213799">
    <property type="component" value="Unassembled WGS sequence"/>
</dbReference>
<dbReference type="SUPFAM" id="SSF103473">
    <property type="entry name" value="MFS general substrate transporter"/>
    <property type="match status" value="1"/>
</dbReference>
<accession>A0AAD6DUN4</accession>
<evidence type="ECO:0000256" key="1">
    <source>
        <dbReference type="ARBA" id="ARBA00004141"/>
    </source>
</evidence>
<dbReference type="Gene3D" id="1.20.1250.20">
    <property type="entry name" value="MFS general substrate transporter like domains"/>
    <property type="match status" value="1"/>
</dbReference>
<dbReference type="PANTHER" id="PTHR23511">
    <property type="entry name" value="SYNAPTIC VESICLE GLYCOPROTEIN 2"/>
    <property type="match status" value="1"/>
</dbReference>
<gene>
    <name evidence="7" type="ORF">N7537_010297</name>
</gene>